<comment type="similarity">
    <text evidence="2">Belongs to the TfdA dioxygenase family.</text>
</comment>
<dbReference type="Proteomes" id="UP000026941">
    <property type="component" value="Unassembled WGS sequence"/>
</dbReference>
<reference evidence="9 10" key="1">
    <citation type="submission" date="2014-05" db="EMBL/GenBank/DDBJ databases">
        <title>Whole genome shotgun sequence of Rhizobium rhizogenes NBRC 13257.</title>
        <authorList>
            <person name="Katano-Makiyama Y."/>
            <person name="Hosoyama A."/>
            <person name="Hashimoto M."/>
            <person name="Hosoyama Y."/>
            <person name="Noguchi M."/>
            <person name="Tsuchikane K."/>
            <person name="Kimura A."/>
            <person name="Ohji S."/>
            <person name="Ichikawa N."/>
            <person name="Yamazoe A."/>
            <person name="Fujita N."/>
        </authorList>
    </citation>
    <scope>NUCLEOTIDE SEQUENCE [LARGE SCALE GENOMIC DNA]</scope>
    <source>
        <strain evidence="9 10">NBRC 13257</strain>
    </source>
</reference>
<protein>
    <submittedName>
        <fullName evidence="9">Taurine dioxygenase</fullName>
    </submittedName>
</protein>
<name>A0AA87Q809_RHIRH</name>
<evidence type="ECO:0000256" key="7">
    <source>
        <dbReference type="SAM" id="MobiDB-lite"/>
    </source>
</evidence>
<dbReference type="GO" id="GO:0046872">
    <property type="term" value="F:metal ion binding"/>
    <property type="evidence" value="ECO:0007669"/>
    <property type="project" value="UniProtKB-KW"/>
</dbReference>
<dbReference type="GO" id="GO:0016706">
    <property type="term" value="F:2-oxoglutarate-dependent dioxygenase activity"/>
    <property type="evidence" value="ECO:0007669"/>
    <property type="project" value="UniProtKB-ARBA"/>
</dbReference>
<evidence type="ECO:0000256" key="5">
    <source>
        <dbReference type="ARBA" id="ARBA00023002"/>
    </source>
</evidence>
<feature type="domain" description="TauD/TfdA-like" evidence="8">
    <location>
        <begin position="33"/>
        <end position="298"/>
    </location>
</feature>
<dbReference type="PANTHER" id="PTHR30468">
    <property type="entry name" value="ALPHA-KETOGLUTARATE-DEPENDENT SULFONATE DIOXYGENASE"/>
    <property type="match status" value="1"/>
</dbReference>
<dbReference type="EMBL" id="BAYX01000025">
    <property type="protein sequence ID" value="GAJ96798.1"/>
    <property type="molecule type" value="Genomic_DNA"/>
</dbReference>
<evidence type="ECO:0000256" key="1">
    <source>
        <dbReference type="ARBA" id="ARBA00001954"/>
    </source>
</evidence>
<dbReference type="AlphaFoldDB" id="A0AA87Q809"/>
<keyword evidence="4 9" id="KW-0223">Dioxygenase</keyword>
<sequence>MGGHDLLSSSTINPETSMSNPVLVNQTIPESDVVPLTGRVGAKIKGVRLGGDLSDATVAAINQLLLKHKVIFFRGQEHLDDSEQELFARRLGDLVPHPTQGPVTGTASILNLDSSRGGGRADQWHTDVTFVDAYPKFSVLRGVVIPATGGDTIWSNTHAAYESLPAPLKLLADNLWAIHSNAYDYAAVRPRATAEEKKHFEEVFTSTIYETEHPVVRVHPETGERSLLLGNFVQRLVGLSKSDSAKLYEVFQSYVTAPENTVRWRWKAGDVAIWDNRATQHYAVNDYGDQHRVVRRATVDGDVPVGVDGRRSITHVKAAKPKAKAA</sequence>
<accession>A0AA87Q809</accession>
<dbReference type="InterPro" id="IPR051323">
    <property type="entry name" value="AtsK-like"/>
</dbReference>
<dbReference type="InterPro" id="IPR042098">
    <property type="entry name" value="TauD-like_sf"/>
</dbReference>
<keyword evidence="5" id="KW-0560">Oxidoreductase</keyword>
<dbReference type="InterPro" id="IPR003819">
    <property type="entry name" value="TauD/TfdA-like"/>
</dbReference>
<dbReference type="Pfam" id="PF02668">
    <property type="entry name" value="TauD"/>
    <property type="match status" value="1"/>
</dbReference>
<evidence type="ECO:0000313" key="9">
    <source>
        <dbReference type="EMBL" id="GAJ96798.1"/>
    </source>
</evidence>
<evidence type="ECO:0000256" key="3">
    <source>
        <dbReference type="ARBA" id="ARBA00022723"/>
    </source>
</evidence>
<comment type="cofactor">
    <cofactor evidence="1">
        <name>Fe(2+)</name>
        <dbReference type="ChEBI" id="CHEBI:29033"/>
    </cofactor>
</comment>
<comment type="caution">
    <text evidence="9">The sequence shown here is derived from an EMBL/GenBank/DDBJ whole genome shotgun (WGS) entry which is preliminary data.</text>
</comment>
<dbReference type="FunFam" id="3.60.130.10:FF:000002">
    <property type="entry name" value="Alpha-ketoglutarate-dependent taurine dioxygenase"/>
    <property type="match status" value="1"/>
</dbReference>
<dbReference type="SUPFAM" id="SSF51197">
    <property type="entry name" value="Clavaminate synthase-like"/>
    <property type="match status" value="1"/>
</dbReference>
<feature type="region of interest" description="Disordered" evidence="7">
    <location>
        <begin position="1"/>
        <end position="21"/>
    </location>
</feature>
<evidence type="ECO:0000256" key="6">
    <source>
        <dbReference type="ARBA" id="ARBA00023004"/>
    </source>
</evidence>
<dbReference type="GO" id="GO:0005737">
    <property type="term" value="C:cytoplasm"/>
    <property type="evidence" value="ECO:0007669"/>
    <property type="project" value="TreeGrafter"/>
</dbReference>
<organism evidence="9 10">
    <name type="scientific">Rhizobium rhizogenes NBRC 13257</name>
    <dbReference type="NCBI Taxonomy" id="1220581"/>
    <lineage>
        <taxon>Bacteria</taxon>
        <taxon>Pseudomonadati</taxon>
        <taxon>Pseudomonadota</taxon>
        <taxon>Alphaproteobacteria</taxon>
        <taxon>Hyphomicrobiales</taxon>
        <taxon>Rhizobiaceae</taxon>
        <taxon>Rhizobium/Agrobacterium group</taxon>
        <taxon>Rhizobium</taxon>
    </lineage>
</organism>
<evidence type="ECO:0000259" key="8">
    <source>
        <dbReference type="Pfam" id="PF02668"/>
    </source>
</evidence>
<evidence type="ECO:0000313" key="10">
    <source>
        <dbReference type="Proteomes" id="UP000026941"/>
    </source>
</evidence>
<keyword evidence="6" id="KW-0408">Iron</keyword>
<dbReference type="PANTHER" id="PTHR30468:SF5">
    <property type="entry name" value="ALPHA-KETOGLUTARATE-DEPENDENT SULFATE ESTER DIOXYGENASE"/>
    <property type="match status" value="1"/>
</dbReference>
<gene>
    <name evidence="9" type="ORF">RRH01S_25_00930</name>
</gene>
<evidence type="ECO:0000256" key="4">
    <source>
        <dbReference type="ARBA" id="ARBA00022964"/>
    </source>
</evidence>
<feature type="compositionally biased region" description="Polar residues" evidence="7">
    <location>
        <begin position="7"/>
        <end position="21"/>
    </location>
</feature>
<keyword evidence="3" id="KW-0479">Metal-binding</keyword>
<dbReference type="Gene3D" id="3.60.130.10">
    <property type="entry name" value="Clavaminate synthase-like"/>
    <property type="match status" value="1"/>
</dbReference>
<proteinExistence type="inferred from homology"/>
<evidence type="ECO:0000256" key="2">
    <source>
        <dbReference type="ARBA" id="ARBA00005896"/>
    </source>
</evidence>